<protein>
    <submittedName>
        <fullName evidence="3">Uncharacterized protein</fullName>
    </submittedName>
</protein>
<keyword evidence="4" id="KW-1185">Reference proteome</keyword>
<evidence type="ECO:0000313" key="3">
    <source>
        <dbReference type="EMBL" id="KAK9836632.1"/>
    </source>
</evidence>
<feature type="transmembrane region" description="Helical" evidence="2">
    <location>
        <begin position="196"/>
        <end position="215"/>
    </location>
</feature>
<gene>
    <name evidence="3" type="ORF">WJX74_004792</name>
</gene>
<sequence length="277" mass="29890">MSASPVVPSGAHAGQARLRCVYSRSVRLVVGANRRTGIAHRHAAAGRSSWESSTAGPSGFDGFFEGFDETFNSFDQRMARMRQDFEVTRQQAHSSFDDAFSQVQHLQEDAGQSASAWGASGSRAGQDSMRLRSAHEPAEAGTSTGANGSWSMHSHSSSRGFGSSFRYESFVSIHSGASSTYLLTPSSPAQPATTPLLGVAVLVAAAYAAVAALFARGFHHTNFVRNNRLSLSAAWPLLYAVSEKFRNQFAKAFQGLRHDFQMSLVQRLLQSPTKPVQ</sequence>
<evidence type="ECO:0000313" key="4">
    <source>
        <dbReference type="Proteomes" id="UP001438707"/>
    </source>
</evidence>
<proteinExistence type="predicted"/>
<keyword evidence="2" id="KW-0472">Membrane</keyword>
<dbReference type="Proteomes" id="UP001438707">
    <property type="component" value="Unassembled WGS sequence"/>
</dbReference>
<comment type="caution">
    <text evidence="3">The sequence shown here is derived from an EMBL/GenBank/DDBJ whole genome shotgun (WGS) entry which is preliminary data.</text>
</comment>
<evidence type="ECO:0000256" key="2">
    <source>
        <dbReference type="SAM" id="Phobius"/>
    </source>
</evidence>
<dbReference type="AlphaFoldDB" id="A0AAW1RSM5"/>
<keyword evidence="2" id="KW-1133">Transmembrane helix</keyword>
<dbReference type="EMBL" id="JALJOS010000007">
    <property type="protein sequence ID" value="KAK9836632.1"/>
    <property type="molecule type" value="Genomic_DNA"/>
</dbReference>
<feature type="compositionally biased region" description="Low complexity" evidence="1">
    <location>
        <begin position="111"/>
        <end position="125"/>
    </location>
</feature>
<name>A0AAW1RSM5_9CHLO</name>
<reference evidence="3 4" key="1">
    <citation type="journal article" date="2024" name="Nat. Commun.">
        <title>Phylogenomics reveals the evolutionary origins of lichenization in chlorophyte algae.</title>
        <authorList>
            <person name="Puginier C."/>
            <person name="Libourel C."/>
            <person name="Otte J."/>
            <person name="Skaloud P."/>
            <person name="Haon M."/>
            <person name="Grisel S."/>
            <person name="Petersen M."/>
            <person name="Berrin J.G."/>
            <person name="Delaux P.M."/>
            <person name="Dal Grande F."/>
            <person name="Keller J."/>
        </authorList>
    </citation>
    <scope>NUCLEOTIDE SEQUENCE [LARGE SCALE GENOMIC DNA]</scope>
    <source>
        <strain evidence="3 4">SAG 2145</strain>
    </source>
</reference>
<feature type="compositionally biased region" description="Basic and acidic residues" evidence="1">
    <location>
        <begin position="129"/>
        <end position="138"/>
    </location>
</feature>
<keyword evidence="2" id="KW-0812">Transmembrane</keyword>
<feature type="region of interest" description="Disordered" evidence="1">
    <location>
        <begin position="111"/>
        <end position="153"/>
    </location>
</feature>
<organism evidence="3 4">
    <name type="scientific">Apatococcus lobatus</name>
    <dbReference type="NCBI Taxonomy" id="904363"/>
    <lineage>
        <taxon>Eukaryota</taxon>
        <taxon>Viridiplantae</taxon>
        <taxon>Chlorophyta</taxon>
        <taxon>core chlorophytes</taxon>
        <taxon>Trebouxiophyceae</taxon>
        <taxon>Chlorellales</taxon>
        <taxon>Chlorellaceae</taxon>
        <taxon>Apatococcus</taxon>
    </lineage>
</organism>
<evidence type="ECO:0000256" key="1">
    <source>
        <dbReference type="SAM" id="MobiDB-lite"/>
    </source>
</evidence>
<accession>A0AAW1RSM5</accession>